<reference evidence="1" key="1">
    <citation type="submission" date="2019-02" db="EMBL/GenBank/DDBJ databases">
        <authorList>
            <person name="Gruber-Vodicka R. H."/>
            <person name="Seah K. B. B."/>
        </authorList>
    </citation>
    <scope>NUCLEOTIDE SEQUENCE</scope>
    <source>
        <strain evidence="1">BECK_DK161</strain>
    </source>
</reference>
<evidence type="ECO:0008006" key="2">
    <source>
        <dbReference type="Google" id="ProtNLM"/>
    </source>
</evidence>
<dbReference type="InterPro" id="IPR043129">
    <property type="entry name" value="ATPase_NBD"/>
</dbReference>
<gene>
    <name evidence="1" type="ORF">BECKDK2373C_GA0170839_10624</name>
</gene>
<protein>
    <recommendedName>
        <fullName evidence="2">Molecular chaperone DnaK (HSP70)</fullName>
    </recommendedName>
</protein>
<dbReference type="EMBL" id="CAADEY010000062">
    <property type="protein sequence ID" value="VFJ57891.1"/>
    <property type="molecule type" value="Genomic_DNA"/>
</dbReference>
<organism evidence="1">
    <name type="scientific">Candidatus Kentrum sp. DK</name>
    <dbReference type="NCBI Taxonomy" id="2126562"/>
    <lineage>
        <taxon>Bacteria</taxon>
        <taxon>Pseudomonadati</taxon>
        <taxon>Pseudomonadota</taxon>
        <taxon>Gammaproteobacteria</taxon>
        <taxon>Candidatus Kentrum</taxon>
    </lineage>
</organism>
<name>A0A450SV66_9GAMM</name>
<evidence type="ECO:0000313" key="1">
    <source>
        <dbReference type="EMBL" id="VFJ57891.1"/>
    </source>
</evidence>
<proteinExistence type="predicted"/>
<accession>A0A450SV66</accession>
<dbReference type="Gene3D" id="3.30.420.40">
    <property type="match status" value="2"/>
</dbReference>
<sequence>MKYYGIDFGNANTSVALLDTDRLKPFQPDVLPHSEIGFHYLPAEAPTLIPSRIHDDRIGRVAALGSGTHTHLKAQLAAETPGPETIELCGVYFKALLQAFDITFTEQDKVVFTLPSFEEGEIRDRYLEHFTDALRRAIDNFDALNAAGVFDFCDEALASAVGYRIFQSDRAEQKSILCLDVGSFSADATYFETRNFHDVQRNDPPDLRHNAIATTSGSRINAWIQEYFRENKQDLDEAQCERLKIALSQGEGILSDQFPEAVRKQINQAQLNEILASRHFYAELASLCAAVLPESVREKDYFLDSLDFVFTGGTVNLPFFAESLYRALRDILLGGNQDGIDPEVRIKLAQAAYKPFSACVTGAVWWRWLKSENRRFIPGADGDYALQVFISDDAGKLRKKPLRFLRGGEIPQGGRRYKLLPAREGETEYRIEIAKADQAGKWVPAGYLQGPLSSDGEILLDCTLEQGRSVFRVNGEETGFVCR</sequence>
<dbReference type="Gene3D" id="3.90.640.10">
    <property type="entry name" value="Actin, Chain A, domain 4"/>
    <property type="match status" value="1"/>
</dbReference>
<dbReference type="SUPFAM" id="SSF53067">
    <property type="entry name" value="Actin-like ATPase domain"/>
    <property type="match status" value="1"/>
</dbReference>
<dbReference type="AlphaFoldDB" id="A0A450SV66"/>